<dbReference type="EMBL" id="JBHTBX010000002">
    <property type="protein sequence ID" value="MFC7433925.1"/>
    <property type="molecule type" value="Genomic_DNA"/>
</dbReference>
<comment type="caution">
    <text evidence="3">The sequence shown here is derived from an EMBL/GenBank/DDBJ whole genome shotgun (WGS) entry which is preliminary data.</text>
</comment>
<evidence type="ECO:0000313" key="4">
    <source>
        <dbReference type="Proteomes" id="UP001596495"/>
    </source>
</evidence>
<dbReference type="Gene3D" id="3.30.70.1060">
    <property type="entry name" value="Dimeric alpha+beta barrel"/>
    <property type="match status" value="1"/>
</dbReference>
<organism evidence="3 4">
    <name type="scientific">Hydrogenophaga bisanensis</name>
    <dbReference type="NCBI Taxonomy" id="439611"/>
    <lineage>
        <taxon>Bacteria</taxon>
        <taxon>Pseudomonadati</taxon>
        <taxon>Pseudomonadota</taxon>
        <taxon>Betaproteobacteria</taxon>
        <taxon>Burkholderiales</taxon>
        <taxon>Comamonadaceae</taxon>
        <taxon>Hydrogenophaga</taxon>
    </lineage>
</organism>
<evidence type="ECO:0000256" key="1">
    <source>
        <dbReference type="ARBA" id="ARBA00007689"/>
    </source>
</evidence>
<gene>
    <name evidence="3" type="ORF">ACFQNJ_05310</name>
</gene>
<dbReference type="RefSeq" id="WP_382254563.1">
    <property type="nucleotide sequence ID" value="NZ_JBHTBX010000002.1"/>
</dbReference>
<name>A0ABW2R773_9BURK</name>
<comment type="similarity">
    <text evidence="1">Belongs to the YciI family.</text>
</comment>
<sequence>MRYIVIFEEGQEMIPVRKALEPAHLALLDQHRAEIPMAGGLRDEHGGPYLGGLWVFEVASRQRAVELIEADPYYQANPRKYRLLAWGKALPQFQVLM</sequence>
<accession>A0ABW2R773</accession>
<feature type="domain" description="YCII-related" evidence="2">
    <location>
        <begin position="1"/>
        <end position="84"/>
    </location>
</feature>
<protein>
    <submittedName>
        <fullName evidence="3">YciI family protein</fullName>
    </submittedName>
</protein>
<proteinExistence type="inferred from homology"/>
<dbReference type="Proteomes" id="UP001596495">
    <property type="component" value="Unassembled WGS sequence"/>
</dbReference>
<dbReference type="InterPro" id="IPR005545">
    <property type="entry name" value="YCII"/>
</dbReference>
<keyword evidence="4" id="KW-1185">Reference proteome</keyword>
<evidence type="ECO:0000313" key="3">
    <source>
        <dbReference type="EMBL" id="MFC7433925.1"/>
    </source>
</evidence>
<dbReference type="SUPFAM" id="SSF54909">
    <property type="entry name" value="Dimeric alpha+beta barrel"/>
    <property type="match status" value="1"/>
</dbReference>
<reference evidence="4" key="1">
    <citation type="journal article" date="2019" name="Int. J. Syst. Evol. Microbiol.">
        <title>The Global Catalogue of Microorganisms (GCM) 10K type strain sequencing project: providing services to taxonomists for standard genome sequencing and annotation.</title>
        <authorList>
            <consortium name="The Broad Institute Genomics Platform"/>
            <consortium name="The Broad Institute Genome Sequencing Center for Infectious Disease"/>
            <person name="Wu L."/>
            <person name="Ma J."/>
        </authorList>
    </citation>
    <scope>NUCLEOTIDE SEQUENCE [LARGE SCALE GENOMIC DNA]</scope>
    <source>
        <strain evidence="4">CCUG 54518</strain>
    </source>
</reference>
<dbReference type="Pfam" id="PF03795">
    <property type="entry name" value="YCII"/>
    <property type="match status" value="1"/>
</dbReference>
<evidence type="ECO:0000259" key="2">
    <source>
        <dbReference type="Pfam" id="PF03795"/>
    </source>
</evidence>
<dbReference type="InterPro" id="IPR011008">
    <property type="entry name" value="Dimeric_a/b-barrel"/>
</dbReference>